<dbReference type="Gene3D" id="2.40.128.20">
    <property type="match status" value="1"/>
</dbReference>
<feature type="signal peptide" evidence="1">
    <location>
        <begin position="1"/>
        <end position="31"/>
    </location>
</feature>
<feature type="chain" id="PRO_5002202888" evidence="1">
    <location>
        <begin position="32"/>
        <end position="200"/>
    </location>
</feature>
<sequence length="200" mass="22241">MGEAHFAKNVMAERQFVLVVISTLLFAAAQAESGNTGDGQEVNIKKFLQESHTIIVYQATEGGNKTCIADDYSTVTESHAVFKRHFTEGTKRSSFRLKGVFGPVQEGESRLTKMTVYMVEKNGTQLSEETMIFFSLTGNCGVFNVIDYTDNNKTWHDVRIKNGANLDHTPCLNFYNGIPQKTPSRPVYVKSCPQVPSDSN</sequence>
<reference evidence="2" key="1">
    <citation type="journal article" date="2015" name="PLoS ONE">
        <title>An Insight into the Sialome of the Lone Star Tick, Amblyomma americanum, with a Glimpse on Its Time Dependent Gene Expression.</title>
        <authorList>
            <person name="Karim S."/>
            <person name="Ribeiro J.M."/>
        </authorList>
    </citation>
    <scope>NUCLEOTIDE SEQUENCE</scope>
    <source>
        <tissue evidence="2">Salivary gland</tissue>
    </source>
</reference>
<dbReference type="EMBL" id="GBZX01000262">
    <property type="protein sequence ID" value="JAG92478.1"/>
    <property type="molecule type" value="mRNA"/>
</dbReference>
<evidence type="ECO:0000313" key="2">
    <source>
        <dbReference type="EMBL" id="JAG92478.1"/>
    </source>
</evidence>
<name>A0A0C9SFF0_AMBAM</name>
<dbReference type="InterPro" id="IPR012674">
    <property type="entry name" value="Calycin"/>
</dbReference>
<accession>A0A0C9SFF0</accession>
<proteinExistence type="evidence at transcript level"/>
<keyword evidence="1" id="KW-0732">Signal</keyword>
<dbReference type="AlphaFoldDB" id="A0A0C9SFF0"/>
<organism evidence="2">
    <name type="scientific">Amblyomma americanum</name>
    <name type="common">Lone star tick</name>
    <dbReference type="NCBI Taxonomy" id="6943"/>
    <lineage>
        <taxon>Eukaryota</taxon>
        <taxon>Metazoa</taxon>
        <taxon>Ecdysozoa</taxon>
        <taxon>Arthropoda</taxon>
        <taxon>Chelicerata</taxon>
        <taxon>Arachnida</taxon>
        <taxon>Acari</taxon>
        <taxon>Parasitiformes</taxon>
        <taxon>Ixodida</taxon>
        <taxon>Ixodoidea</taxon>
        <taxon>Ixodidae</taxon>
        <taxon>Amblyomminae</taxon>
        <taxon>Amblyomma</taxon>
    </lineage>
</organism>
<protein>
    <submittedName>
        <fullName evidence="2">Putative lipocalin-3 1</fullName>
    </submittedName>
</protein>
<evidence type="ECO:0000256" key="1">
    <source>
        <dbReference type="SAM" id="SignalP"/>
    </source>
</evidence>